<dbReference type="GO" id="GO:0030058">
    <property type="term" value="F:aliphatic amine dehydrogenase activity"/>
    <property type="evidence" value="ECO:0007669"/>
    <property type="project" value="InterPro"/>
</dbReference>
<dbReference type="InterPro" id="IPR011044">
    <property type="entry name" value="Quino_amine_DH_bsu"/>
</dbReference>
<dbReference type="Pfam" id="PF06433">
    <property type="entry name" value="Me-amine-dh_H"/>
    <property type="match status" value="1"/>
</dbReference>
<keyword evidence="11" id="KW-1185">Reference proteome</keyword>
<reference evidence="10 11" key="1">
    <citation type="submission" date="2016-04" db="EMBL/GenBank/DDBJ databases">
        <title>ATOL: Assembling a taxonomically balanced genome-scale reconstruction of the evolutionary history of the Enterobacteriaceae.</title>
        <authorList>
            <person name="Plunkett G.III."/>
            <person name="Neeno-Eckwall E.C."/>
            <person name="Glasner J.D."/>
            <person name="Perna N.T."/>
        </authorList>
    </citation>
    <scope>NUCLEOTIDE SEQUENCE [LARGE SCALE GENOMIC DNA]</scope>
    <source>
        <strain evidence="10 11">ATCC 51605</strain>
    </source>
</reference>
<keyword evidence="8" id="KW-1015">Disulfide bond</keyword>
<evidence type="ECO:0000313" key="11">
    <source>
        <dbReference type="Proteomes" id="UP000078410"/>
    </source>
</evidence>
<evidence type="ECO:0000256" key="5">
    <source>
        <dbReference type="ARBA" id="ARBA00022764"/>
    </source>
</evidence>
<evidence type="ECO:0000313" key="10">
    <source>
        <dbReference type="EMBL" id="OAT32196.1"/>
    </source>
</evidence>
<evidence type="ECO:0000256" key="1">
    <source>
        <dbReference type="ARBA" id="ARBA00004418"/>
    </source>
</evidence>
<accession>A0A1B7IR22</accession>
<dbReference type="PATRIC" id="fig|1354251.4.peg.2161"/>
<keyword evidence="3" id="KW-0813">Transport</keyword>
<sequence length="385" mass="41924">MKSNVVCCTLLATVFPLLSAQASTPFKPERIGVEKEIKPGPNVYVMDQSWSGSTNITVVSAENMKTKGNISTGLIAQMLLSNDNKQLYTASVYPKRIVWGETDAVVQRFNIASLSLLKEMSTSPKMAQVSANINTFKLSTNEKYALVQNATPAASVSVISLESGSQLLEIPTPGCWGIYPSQDDNRFSSLCGDGTVTSYQISDDDKNYQATKSDKVFDSDKDALFISSQRDGDNLIFTSFNGSLYLINDKEAKATLSDKFSYTKGTKGNWVPGGFEVLALNKPTNLMFVSMHPKGKEGSHKDGAKEIWGIDMKSHKVVTRVKTKDALSIAVSQTQKPELFALSEGENGEGGTVLKYTFKGEKFVGKEVGKAKGLGSFNQMLLVDY</sequence>
<evidence type="ECO:0000256" key="2">
    <source>
        <dbReference type="ARBA" id="ARBA00010548"/>
    </source>
</evidence>
<keyword evidence="4 9" id="KW-0732">Signal</keyword>
<protein>
    <submittedName>
        <fullName evidence="10">Methylamine dehydrogenase heavy subunit</fullName>
    </submittedName>
</protein>
<dbReference type="InterPro" id="IPR009451">
    <property type="entry name" value="Metamine_DH_Hvc"/>
</dbReference>
<comment type="similarity">
    <text evidence="2">Belongs to the aromatic amine dehydrogenase heavy chain family.</text>
</comment>
<proteinExistence type="inferred from homology"/>
<evidence type="ECO:0000256" key="9">
    <source>
        <dbReference type="SAM" id="SignalP"/>
    </source>
</evidence>
<dbReference type="RefSeq" id="WP_064559135.1">
    <property type="nucleotide sequence ID" value="NZ_LXER01000017.1"/>
</dbReference>
<dbReference type="OrthoDB" id="185182at2"/>
<comment type="subcellular location">
    <subcellularLocation>
        <location evidence="1">Periplasm</location>
    </subcellularLocation>
</comment>
<evidence type="ECO:0000256" key="8">
    <source>
        <dbReference type="PIRSR" id="PIRSR609451-50"/>
    </source>
</evidence>
<dbReference type="EMBL" id="LXER01000017">
    <property type="protein sequence ID" value="OAT32196.1"/>
    <property type="molecule type" value="Genomic_DNA"/>
</dbReference>
<dbReference type="Proteomes" id="UP000078410">
    <property type="component" value="Unassembled WGS sequence"/>
</dbReference>
<evidence type="ECO:0000256" key="4">
    <source>
        <dbReference type="ARBA" id="ARBA00022729"/>
    </source>
</evidence>
<keyword evidence="6" id="KW-0249">Electron transport</keyword>
<dbReference type="SUPFAM" id="SSF50969">
    <property type="entry name" value="YVTN repeat-like/Quinoprotein amine dehydrogenase"/>
    <property type="match status" value="1"/>
</dbReference>
<gene>
    <name evidence="10" type="ORF">M975_2088</name>
</gene>
<dbReference type="InterPro" id="IPR015943">
    <property type="entry name" value="WD40/YVTN_repeat-like_dom_sf"/>
</dbReference>
<evidence type="ECO:0000256" key="6">
    <source>
        <dbReference type="ARBA" id="ARBA00022982"/>
    </source>
</evidence>
<keyword evidence="7" id="KW-0560">Oxidoreductase</keyword>
<comment type="caution">
    <text evidence="10">The sequence shown here is derived from an EMBL/GenBank/DDBJ whole genome shotgun (WGS) entry which is preliminary data.</text>
</comment>
<dbReference type="GO" id="GO:0042597">
    <property type="term" value="C:periplasmic space"/>
    <property type="evidence" value="ECO:0007669"/>
    <property type="project" value="UniProtKB-SubCell"/>
</dbReference>
<feature type="disulfide bond" evidence="8">
    <location>
        <begin position="175"/>
        <end position="191"/>
    </location>
</feature>
<evidence type="ECO:0000256" key="3">
    <source>
        <dbReference type="ARBA" id="ARBA00022448"/>
    </source>
</evidence>
<feature type="signal peptide" evidence="9">
    <location>
        <begin position="1"/>
        <end position="22"/>
    </location>
</feature>
<dbReference type="AlphaFoldDB" id="A0A1B7IR22"/>
<organism evidence="10 11">
    <name type="scientific">Buttiauxella brennerae ATCC 51605</name>
    <dbReference type="NCBI Taxonomy" id="1354251"/>
    <lineage>
        <taxon>Bacteria</taxon>
        <taxon>Pseudomonadati</taxon>
        <taxon>Pseudomonadota</taxon>
        <taxon>Gammaproteobacteria</taxon>
        <taxon>Enterobacterales</taxon>
        <taxon>Enterobacteriaceae</taxon>
        <taxon>Buttiauxella</taxon>
    </lineage>
</organism>
<feature type="chain" id="PRO_5008594341" evidence="9">
    <location>
        <begin position="23"/>
        <end position="385"/>
    </location>
</feature>
<dbReference type="Gene3D" id="2.130.10.10">
    <property type="entry name" value="YVTN repeat-like/Quinoprotein amine dehydrogenase"/>
    <property type="match status" value="1"/>
</dbReference>
<name>A0A1B7IR22_9ENTR</name>
<keyword evidence="5" id="KW-0574">Periplasm</keyword>
<evidence type="ECO:0000256" key="7">
    <source>
        <dbReference type="ARBA" id="ARBA00023002"/>
    </source>
</evidence>